<dbReference type="AlphaFoldDB" id="A0A385YUH7"/>
<dbReference type="Proteomes" id="UP000265725">
    <property type="component" value="Chromosome"/>
</dbReference>
<dbReference type="EMBL" id="CP032418">
    <property type="protein sequence ID" value="AYC30336.1"/>
    <property type="molecule type" value="Genomic_DNA"/>
</dbReference>
<keyword evidence="2" id="KW-1185">Reference proteome</keyword>
<proteinExistence type="predicted"/>
<organism evidence="1 2">
    <name type="scientific">Paenisporosarcina cavernae</name>
    <dbReference type="NCBI Taxonomy" id="2320858"/>
    <lineage>
        <taxon>Bacteria</taxon>
        <taxon>Bacillati</taxon>
        <taxon>Bacillota</taxon>
        <taxon>Bacilli</taxon>
        <taxon>Bacillales</taxon>
        <taxon>Caryophanaceae</taxon>
        <taxon>Paenisporosarcina</taxon>
    </lineage>
</organism>
<sequence length="98" mass="11829">MENFELQYAVLKSVLLNFNLNIIEGYKYTYRDIAKELTNLRRNGCLSDLEGLLQVTELGHQRIKELELNKNIDYKFNILPEYKYFIEKKDLFEIYLKK</sequence>
<evidence type="ECO:0000313" key="1">
    <source>
        <dbReference type="EMBL" id="AYC30336.1"/>
    </source>
</evidence>
<dbReference type="RefSeq" id="WP_119884053.1">
    <property type="nucleotide sequence ID" value="NZ_CP032418.1"/>
</dbReference>
<reference evidence="2" key="1">
    <citation type="submission" date="2018-09" db="EMBL/GenBank/DDBJ databases">
        <authorList>
            <person name="Zhu H."/>
        </authorList>
    </citation>
    <scope>NUCLEOTIDE SEQUENCE [LARGE SCALE GENOMIC DNA]</scope>
    <source>
        <strain evidence="2">K2R23-3</strain>
    </source>
</reference>
<name>A0A385YUH7_9BACL</name>
<dbReference type="KEGG" id="paek:D3873_10945"/>
<accession>A0A385YUH7</accession>
<gene>
    <name evidence="1" type="ORF">D3873_10945</name>
</gene>
<protein>
    <submittedName>
        <fullName evidence="1">Uncharacterized protein</fullName>
    </submittedName>
</protein>
<evidence type="ECO:0000313" key="2">
    <source>
        <dbReference type="Proteomes" id="UP000265725"/>
    </source>
</evidence>